<evidence type="ECO:0000313" key="3">
    <source>
        <dbReference type="Proteomes" id="UP000176406"/>
    </source>
</evidence>
<keyword evidence="1" id="KW-1133">Transmembrane helix</keyword>
<feature type="transmembrane region" description="Helical" evidence="1">
    <location>
        <begin position="12"/>
        <end position="36"/>
    </location>
</feature>
<organism evidence="2 3">
    <name type="scientific">Candidatus Nealsonbacteria bacterium RIFCSPLOWO2_01_FULL_41_9</name>
    <dbReference type="NCBI Taxonomy" id="1801671"/>
    <lineage>
        <taxon>Bacteria</taxon>
        <taxon>Candidatus Nealsoniibacteriota</taxon>
    </lineage>
</organism>
<gene>
    <name evidence="2" type="ORF">A3A08_01520</name>
</gene>
<comment type="caution">
    <text evidence="2">The sequence shown here is derived from an EMBL/GenBank/DDBJ whole genome shotgun (WGS) entry which is preliminary data.</text>
</comment>
<accession>A0A1G2EB76</accession>
<keyword evidence="1" id="KW-0812">Transmembrane</keyword>
<dbReference type="EMBL" id="MHMG01000042">
    <property type="protein sequence ID" value="OGZ22561.1"/>
    <property type="molecule type" value="Genomic_DNA"/>
</dbReference>
<evidence type="ECO:0000256" key="1">
    <source>
        <dbReference type="SAM" id="Phobius"/>
    </source>
</evidence>
<name>A0A1G2EB76_9BACT</name>
<dbReference type="AlphaFoldDB" id="A0A1G2EB76"/>
<sequence>MLNLKSKNKQSGFAALYLAILVLAVSLTLTASIFVLTSIQQKNIQNNIKSSQSYYLAEAGLEDAILRIKNAMPISSNYIIAIDSGQTAVSIASPNPNIRIIRATGTKGSVSKTLEVQLSIQTINPEFFYGAQAGTFGVVMENNSRIEGVAGQAGNIYSNGSVTGAPGATITGDVFIATGMSEDQSHTLYNNNHIFGKDNPIIDVAQSFKPSVTDKLVKASVYIKKVGNPDDANVNILTDSAGSPSKTVLAQAELEKSLVGTSYGWVDIVFLTPPDLIQGTTYWLSIDASDDSNDYWVWGKDSNQGYGNGLAKYVQNWNSATPLWLEIVGDLNFKTYMGGQATFLRDVVVLGDAYANTITNSQICGSAYYQAIDAGSLNFLNSPSNPTCPDPLTPGTAYPETADPPLQNMPISESNINQWKEEALEGDILNGNLVVDSDISYGPKEIDGNIIMTSNNKILTIEGTIHATGYLDVSNGSSIRCSPNYGLNSCVIVVDKWAHFENNGAFQGSGSSGSYIMILSTSDCDGTFFAGCTHHNAAMDLHNGATGAIFYANDGFIYLHNGVIVSELTAKKIQLEQNAIIRYEQGLVNSSFSAGPGGSWKVENWREVE</sequence>
<dbReference type="Proteomes" id="UP000176406">
    <property type="component" value="Unassembled WGS sequence"/>
</dbReference>
<reference evidence="2 3" key="1">
    <citation type="journal article" date="2016" name="Nat. Commun.">
        <title>Thousands of microbial genomes shed light on interconnected biogeochemical processes in an aquifer system.</title>
        <authorList>
            <person name="Anantharaman K."/>
            <person name="Brown C.T."/>
            <person name="Hug L.A."/>
            <person name="Sharon I."/>
            <person name="Castelle C.J."/>
            <person name="Probst A.J."/>
            <person name="Thomas B.C."/>
            <person name="Singh A."/>
            <person name="Wilkins M.J."/>
            <person name="Karaoz U."/>
            <person name="Brodie E.L."/>
            <person name="Williams K.H."/>
            <person name="Hubbard S.S."/>
            <person name="Banfield J.F."/>
        </authorList>
    </citation>
    <scope>NUCLEOTIDE SEQUENCE [LARGE SCALE GENOMIC DNA]</scope>
</reference>
<keyword evidence="1" id="KW-0472">Membrane</keyword>
<evidence type="ECO:0008006" key="4">
    <source>
        <dbReference type="Google" id="ProtNLM"/>
    </source>
</evidence>
<protein>
    <recommendedName>
        <fullName evidence="4">Type 4 fimbrial biogenesis protein PilX N-terminal domain-containing protein</fullName>
    </recommendedName>
</protein>
<proteinExistence type="predicted"/>
<evidence type="ECO:0000313" key="2">
    <source>
        <dbReference type="EMBL" id="OGZ22561.1"/>
    </source>
</evidence>